<dbReference type="PANTHER" id="PTHR11365:SF10">
    <property type="entry name" value="HYDANTOINASE_OXOPROLINASE"/>
    <property type="match status" value="1"/>
</dbReference>
<dbReference type="Pfam" id="PF01968">
    <property type="entry name" value="Hydantoinase_A"/>
    <property type="match status" value="1"/>
</dbReference>
<organism evidence="3 4">
    <name type="scientific">Tetragenococcus halophilus subsp. halophilus</name>
    <dbReference type="NCBI Taxonomy" id="1513897"/>
    <lineage>
        <taxon>Bacteria</taxon>
        <taxon>Bacillati</taxon>
        <taxon>Bacillota</taxon>
        <taxon>Bacilli</taxon>
        <taxon>Lactobacillales</taxon>
        <taxon>Enterococcaceae</taxon>
        <taxon>Tetragenococcus</taxon>
    </lineage>
</organism>
<dbReference type="InterPro" id="IPR002821">
    <property type="entry name" value="Hydantoinase_A"/>
</dbReference>
<dbReference type="InterPro" id="IPR008040">
    <property type="entry name" value="Hydant_A_N"/>
</dbReference>
<evidence type="ECO:0000259" key="1">
    <source>
        <dbReference type="Pfam" id="PF01968"/>
    </source>
</evidence>
<sequence length="521" mass="55834">MEYKIGIDVGGTNTDAVILDENLKLIHSVKYPTTEDIESGIFQALHLVLKESKINKAAVTHAMLGTTQCTNAIVERKKLAKVGVLRLGYPATASVAPFTAWPDTIVQQLSKTYAFAKGGYEFDGRNLSSFDEQEIRDILTSWKGKVESIAVIGVFSSLKNEQEFYVRELAQEILGESIPVSLSSTIGSVGLIERENATILNAALFKVMRTTSDGFEKALLQEGVSDAEVYLCQNDGTLMSIDYAREFPILTIACGPTNSIRGASYLADLENAIVLDVGGTTSDIGVITDGFPRESSVAVDVGGVRTNFRMPDIVSIGLGGGSIVRQTADGDVTVGPDSVGYQLVDKAMVFGGDTLTATDIAVRLGKIEIGEPANVAHIDTVFAEKAYAKIGAMTEEAIDRMKTSAGDITLILVGGGSVIIPQELNGVKEIIRDEKGAVANAIGASISQIGGQYEQIYIYSQIAREQAMQDAREKADDQAMKAGAIEGTIELVEVEEIPLAYHPDNATRLRVKVVGDLVQNR</sequence>
<dbReference type="Proteomes" id="UP000236214">
    <property type="component" value="Unassembled WGS sequence"/>
</dbReference>
<dbReference type="RefSeq" id="WP_103103344.1">
    <property type="nucleotide sequence ID" value="NZ_BDEC01000015.1"/>
</dbReference>
<comment type="caution">
    <text evidence="3">The sequence shown here is derived from an EMBL/GenBank/DDBJ whole genome shotgun (WGS) entry which is preliminary data.</text>
</comment>
<feature type="domain" description="Hydantoinase A/oxoprolinase" evidence="1">
    <location>
        <begin position="194"/>
        <end position="390"/>
    </location>
</feature>
<name>A0A2H6CRN2_TETHA</name>
<dbReference type="GO" id="GO:0016787">
    <property type="term" value="F:hydrolase activity"/>
    <property type="evidence" value="ECO:0007669"/>
    <property type="project" value="InterPro"/>
</dbReference>
<evidence type="ECO:0000313" key="4">
    <source>
        <dbReference type="Proteomes" id="UP000236214"/>
    </source>
</evidence>
<accession>A0A2H6CRN2</accession>
<dbReference type="AlphaFoldDB" id="A0A2H6CRN2"/>
<dbReference type="PANTHER" id="PTHR11365">
    <property type="entry name" value="5-OXOPROLINASE RELATED"/>
    <property type="match status" value="1"/>
</dbReference>
<keyword evidence="4" id="KW-1185">Reference proteome</keyword>
<reference evidence="3 4" key="1">
    <citation type="submission" date="2016-05" db="EMBL/GenBank/DDBJ databases">
        <title>Whole genome sequencing of Tetragenococcus halophilus subsp. halophilus NISL 7118.</title>
        <authorList>
            <person name="Shiwa Y."/>
            <person name="Nishimura I."/>
            <person name="Yoshikawa H."/>
            <person name="Koyama Y."/>
            <person name="Oguma T."/>
        </authorList>
    </citation>
    <scope>NUCLEOTIDE SEQUENCE [LARGE SCALE GENOMIC DNA]</scope>
    <source>
        <strain evidence="3 4">NISL 7118</strain>
    </source>
</reference>
<proteinExistence type="predicted"/>
<feature type="domain" description="Hydantoinase/oxoprolinase N-terminal" evidence="2">
    <location>
        <begin position="4"/>
        <end position="173"/>
    </location>
</feature>
<dbReference type="InterPro" id="IPR043129">
    <property type="entry name" value="ATPase_NBD"/>
</dbReference>
<gene>
    <name evidence="3" type="ORF">TEHN7118_0451</name>
</gene>
<dbReference type="InterPro" id="IPR045079">
    <property type="entry name" value="Oxoprolinase-like"/>
</dbReference>
<dbReference type="Pfam" id="PF05378">
    <property type="entry name" value="Hydant_A_N"/>
    <property type="match status" value="1"/>
</dbReference>
<dbReference type="Gene3D" id="3.30.420.40">
    <property type="match status" value="1"/>
</dbReference>
<dbReference type="EMBL" id="BDEC01000015">
    <property type="protein sequence ID" value="GBD67645.1"/>
    <property type="molecule type" value="Genomic_DNA"/>
</dbReference>
<evidence type="ECO:0000259" key="2">
    <source>
        <dbReference type="Pfam" id="PF05378"/>
    </source>
</evidence>
<evidence type="ECO:0008006" key="5">
    <source>
        <dbReference type="Google" id="ProtNLM"/>
    </source>
</evidence>
<dbReference type="SUPFAM" id="SSF53067">
    <property type="entry name" value="Actin-like ATPase domain"/>
    <property type="match status" value="1"/>
</dbReference>
<evidence type="ECO:0000313" key="3">
    <source>
        <dbReference type="EMBL" id="GBD67645.1"/>
    </source>
</evidence>
<protein>
    <recommendedName>
        <fullName evidence="5">Hydantoinase/oxoprolinase family protein</fullName>
    </recommendedName>
</protein>